<name>A0A1X7IG05_9BACT</name>
<reference evidence="2" key="1">
    <citation type="submission" date="2017-04" db="EMBL/GenBank/DDBJ databases">
        <authorList>
            <person name="Varghese N."/>
            <person name="Submissions S."/>
        </authorList>
    </citation>
    <scope>NUCLEOTIDE SEQUENCE [LARGE SCALE GENOMIC DNA]</scope>
    <source>
        <strain evidence="2">DSM 4125</strain>
    </source>
</reference>
<organism evidence="1 2">
    <name type="scientific">Marivirga sericea</name>
    <dbReference type="NCBI Taxonomy" id="1028"/>
    <lineage>
        <taxon>Bacteria</taxon>
        <taxon>Pseudomonadati</taxon>
        <taxon>Bacteroidota</taxon>
        <taxon>Cytophagia</taxon>
        <taxon>Cytophagales</taxon>
        <taxon>Marivirgaceae</taxon>
        <taxon>Marivirga</taxon>
    </lineage>
</organism>
<proteinExistence type="predicted"/>
<evidence type="ECO:0000313" key="2">
    <source>
        <dbReference type="Proteomes" id="UP000193804"/>
    </source>
</evidence>
<dbReference type="AlphaFoldDB" id="A0A1X7IG05"/>
<evidence type="ECO:0000313" key="1">
    <source>
        <dbReference type="EMBL" id="SMG13648.1"/>
    </source>
</evidence>
<dbReference type="RefSeq" id="WP_085515606.1">
    <property type="nucleotide sequence ID" value="NZ_FXAW01000001.1"/>
</dbReference>
<gene>
    <name evidence="1" type="ORF">SAMN05661096_00611</name>
</gene>
<dbReference type="Proteomes" id="UP000193804">
    <property type="component" value="Unassembled WGS sequence"/>
</dbReference>
<accession>A0A1X7IG05</accession>
<protein>
    <submittedName>
        <fullName evidence="1">Uncharacterized protein</fullName>
    </submittedName>
</protein>
<keyword evidence="2" id="KW-1185">Reference proteome</keyword>
<dbReference type="EMBL" id="FXAW01000001">
    <property type="protein sequence ID" value="SMG13648.1"/>
    <property type="molecule type" value="Genomic_DNA"/>
</dbReference>
<sequence length="70" mass="8436">MKNPFSKEIENKYKTELKKYSTNELLRELIKREEFPTNRKTPEDAVKINIIKACWKQLSPEDLYYALDKI</sequence>